<dbReference type="EMBL" id="SPVF01000175">
    <property type="protein sequence ID" value="TFW17772.1"/>
    <property type="molecule type" value="Genomic_DNA"/>
</dbReference>
<evidence type="ECO:0000313" key="2">
    <source>
        <dbReference type="EMBL" id="TFW17772.1"/>
    </source>
</evidence>
<dbReference type="PANTHER" id="PTHR11614">
    <property type="entry name" value="PHOSPHOLIPASE-RELATED"/>
    <property type="match status" value="1"/>
</dbReference>
<dbReference type="SUPFAM" id="SSF53474">
    <property type="entry name" value="alpha/beta-Hydrolases"/>
    <property type="match status" value="1"/>
</dbReference>
<dbReference type="Gene3D" id="3.40.50.1820">
    <property type="entry name" value="alpha/beta hydrolase"/>
    <property type="match status" value="1"/>
</dbReference>
<dbReference type="RefSeq" id="WP_135207846.1">
    <property type="nucleotide sequence ID" value="NZ_SPVF01000175.1"/>
</dbReference>
<dbReference type="InterPro" id="IPR051044">
    <property type="entry name" value="MAG_DAG_Lipase"/>
</dbReference>
<evidence type="ECO:0000259" key="1">
    <source>
        <dbReference type="Pfam" id="PF12146"/>
    </source>
</evidence>
<dbReference type="OrthoDB" id="9806902at2"/>
<accession>A0A4Y9S7Z2</accession>
<sequence length="287" mass="31233">MGRVDEPALVSQRHHELTAADGTTLYVADYLLPRAQARGSVVVMHGLGEHSGRYRHIAQFFNECGLSVRTYDHRGHGRSSGARGDVIHGDPMVQDAEIVLDDFAASFDAPPFLFGHSMGGLFACRFALSRLSPLSGLILSSPALSVRLSGLEMTMLNTLDRFLPWLGVPNGLKVDKLSHRSDVVAAYKADPLVHGKISARLLRSMLGSIDYCQSHAAQLTVPALIVAAGDDHLVDAEGSKRFHASAPASLCELRMYPGLYHEIFNENGAEAPFEDVRQWLLPRLPAA</sequence>
<protein>
    <submittedName>
        <fullName evidence="2">Alpha/beta hydrolase</fullName>
    </submittedName>
</protein>
<name>A0A4Y9S7Z2_9BURK</name>
<proteinExistence type="predicted"/>
<dbReference type="AlphaFoldDB" id="A0A4Y9S7Z2"/>
<gene>
    <name evidence="2" type="ORF">E4L96_14005</name>
</gene>
<keyword evidence="2" id="KW-0378">Hydrolase</keyword>
<dbReference type="Pfam" id="PF12146">
    <property type="entry name" value="Hydrolase_4"/>
    <property type="match status" value="1"/>
</dbReference>
<dbReference type="InterPro" id="IPR029058">
    <property type="entry name" value="AB_hydrolase_fold"/>
</dbReference>
<dbReference type="GO" id="GO:0016787">
    <property type="term" value="F:hydrolase activity"/>
    <property type="evidence" value="ECO:0007669"/>
    <property type="project" value="UniProtKB-KW"/>
</dbReference>
<reference evidence="2 3" key="1">
    <citation type="submission" date="2019-03" db="EMBL/GenBank/DDBJ databases">
        <title>Draft Genome Sequence of Massilia arenosa sp. nov., a Novel Massilia Species Isolated from a Sandy-loam Maize Soil.</title>
        <authorList>
            <person name="Raths R."/>
            <person name="Peta V."/>
            <person name="Bucking H."/>
        </authorList>
    </citation>
    <scope>NUCLEOTIDE SEQUENCE [LARGE SCALE GENOMIC DNA]</scope>
    <source>
        <strain evidence="2 3">MC02</strain>
    </source>
</reference>
<keyword evidence="3" id="KW-1185">Reference proteome</keyword>
<feature type="domain" description="Serine aminopeptidase S33" evidence="1">
    <location>
        <begin position="36"/>
        <end position="267"/>
    </location>
</feature>
<dbReference type="Proteomes" id="UP000298438">
    <property type="component" value="Unassembled WGS sequence"/>
</dbReference>
<evidence type="ECO:0000313" key="3">
    <source>
        <dbReference type="Proteomes" id="UP000298438"/>
    </source>
</evidence>
<comment type="caution">
    <text evidence="2">The sequence shown here is derived from an EMBL/GenBank/DDBJ whole genome shotgun (WGS) entry which is preliminary data.</text>
</comment>
<organism evidence="2 3">
    <name type="scientific">Zemynaea arenosa</name>
    <dbReference type="NCBI Taxonomy" id="2561931"/>
    <lineage>
        <taxon>Bacteria</taxon>
        <taxon>Pseudomonadati</taxon>
        <taxon>Pseudomonadota</taxon>
        <taxon>Betaproteobacteria</taxon>
        <taxon>Burkholderiales</taxon>
        <taxon>Oxalobacteraceae</taxon>
        <taxon>Telluria group</taxon>
        <taxon>Zemynaea</taxon>
    </lineage>
</organism>
<dbReference type="InterPro" id="IPR022742">
    <property type="entry name" value="Hydrolase_4"/>
</dbReference>